<evidence type="ECO:0000259" key="12">
    <source>
        <dbReference type="PROSITE" id="PS51910"/>
    </source>
</evidence>
<evidence type="ECO:0000256" key="1">
    <source>
        <dbReference type="ARBA" id="ARBA00000822"/>
    </source>
</evidence>
<protein>
    <recommendedName>
        <fullName evidence="4">chitinase</fullName>
        <ecNumber evidence="4">3.2.1.14</ecNumber>
    </recommendedName>
</protein>
<dbReference type="InterPro" id="IPR001579">
    <property type="entry name" value="Glyco_hydro_18_chit_AS"/>
</dbReference>
<evidence type="ECO:0000256" key="7">
    <source>
        <dbReference type="ARBA" id="ARBA00023024"/>
    </source>
</evidence>
<evidence type="ECO:0000313" key="13">
    <source>
        <dbReference type="EMBL" id="PHH61340.1"/>
    </source>
</evidence>
<dbReference type="InterPro" id="IPR017853">
    <property type="entry name" value="GH"/>
</dbReference>
<dbReference type="OrthoDB" id="76388at2759"/>
<dbReference type="SUPFAM" id="SSF54556">
    <property type="entry name" value="Chitinase insertion domain"/>
    <property type="match status" value="1"/>
</dbReference>
<keyword evidence="10" id="KW-0624">Polysaccharide degradation</keyword>
<keyword evidence="14" id="KW-1185">Reference proteome</keyword>
<dbReference type="Pfam" id="PF00704">
    <property type="entry name" value="Glyco_hydro_18"/>
    <property type="match status" value="1"/>
</dbReference>
<dbReference type="InterPro" id="IPR029070">
    <property type="entry name" value="Chitinase_insertion_sf"/>
</dbReference>
<sequence length="312" mass="34113">MYMLKKKHRNVKVSLSIGGWTWSSNFAAAASSETTRRQFASTAVSFVKDWGFDGIDIDWEYPADEVQATNMVLLLKAVRQELDAYAAKHAKGHHFLLSIAAPAGPSNYNKLHLRELGELLDLVNLMAYDYAGDWSPFSGHNANLYPNPQNVNAAPFNTHAAVQDYLKGGIPQRKLIIGMPIYGRSFQKTAGIGKPYSGVGSGTWEAGMWDYKGLPKPGAIVLHDEIAQAFYSYDNATQELISFDTPSAVAAKVSYLGKLGLGGSMFWEASGDKKGSESLVATSLEALGSLDATENHLEYPDSRYANMRRGMS</sequence>
<keyword evidence="6 11" id="KW-0378">Hydrolase</keyword>
<evidence type="ECO:0000256" key="8">
    <source>
        <dbReference type="ARBA" id="ARBA00023277"/>
    </source>
</evidence>
<dbReference type="PROSITE" id="PS51910">
    <property type="entry name" value="GH18_2"/>
    <property type="match status" value="1"/>
</dbReference>
<dbReference type="InterPro" id="IPR001223">
    <property type="entry name" value="Glyco_hydro18_cat"/>
</dbReference>
<evidence type="ECO:0000256" key="6">
    <source>
        <dbReference type="ARBA" id="ARBA00022801"/>
    </source>
</evidence>
<dbReference type="Gene3D" id="3.20.20.80">
    <property type="entry name" value="Glycosidases"/>
    <property type="match status" value="1"/>
</dbReference>
<evidence type="ECO:0000256" key="3">
    <source>
        <dbReference type="ARBA" id="ARBA00008682"/>
    </source>
</evidence>
<keyword evidence="7" id="KW-0146">Chitin degradation</keyword>
<dbReference type="SUPFAM" id="SSF51445">
    <property type="entry name" value="(Trans)glycosidases"/>
    <property type="match status" value="1"/>
</dbReference>
<proteinExistence type="inferred from homology"/>
<evidence type="ECO:0000313" key="14">
    <source>
        <dbReference type="Proteomes" id="UP000226192"/>
    </source>
</evidence>
<dbReference type="InterPro" id="IPR050314">
    <property type="entry name" value="Glycosyl_Hydrlase_18"/>
</dbReference>
<accession>A0A2C5Y1P8</accession>
<comment type="caution">
    <text evidence="13">The sequence shown here is derived from an EMBL/GenBank/DDBJ whole genome shotgun (WGS) entry which is preliminary data.</text>
</comment>
<comment type="subcellular location">
    <subcellularLocation>
        <location evidence="2">Secreted</location>
    </subcellularLocation>
</comment>
<feature type="domain" description="GH18" evidence="12">
    <location>
        <begin position="1"/>
        <end position="290"/>
    </location>
</feature>
<evidence type="ECO:0000256" key="9">
    <source>
        <dbReference type="ARBA" id="ARBA00023295"/>
    </source>
</evidence>
<dbReference type="PANTHER" id="PTHR11177">
    <property type="entry name" value="CHITINASE"/>
    <property type="match status" value="1"/>
</dbReference>
<name>A0A2C5Y1P8_9HYPO</name>
<dbReference type="Proteomes" id="UP000226192">
    <property type="component" value="Unassembled WGS sequence"/>
</dbReference>
<evidence type="ECO:0000256" key="5">
    <source>
        <dbReference type="ARBA" id="ARBA00022525"/>
    </source>
</evidence>
<evidence type="ECO:0000256" key="11">
    <source>
        <dbReference type="RuleBase" id="RU000489"/>
    </source>
</evidence>
<dbReference type="GO" id="GO:0008061">
    <property type="term" value="F:chitin binding"/>
    <property type="evidence" value="ECO:0007669"/>
    <property type="project" value="InterPro"/>
</dbReference>
<keyword evidence="8" id="KW-0119">Carbohydrate metabolism</keyword>
<dbReference type="EC" id="3.2.1.14" evidence="4"/>
<dbReference type="FunFam" id="3.10.50.10:FF:000005">
    <property type="entry name" value="Endochitinase B1"/>
    <property type="match status" value="1"/>
</dbReference>
<dbReference type="STRING" id="1399860.A0A2C5Y1P8"/>
<evidence type="ECO:0000256" key="4">
    <source>
        <dbReference type="ARBA" id="ARBA00012729"/>
    </source>
</evidence>
<dbReference type="GO" id="GO:0008843">
    <property type="term" value="F:endochitinase activity"/>
    <property type="evidence" value="ECO:0007669"/>
    <property type="project" value="UniProtKB-EC"/>
</dbReference>
<dbReference type="Gene3D" id="3.10.50.10">
    <property type="match status" value="1"/>
</dbReference>
<evidence type="ECO:0000256" key="2">
    <source>
        <dbReference type="ARBA" id="ARBA00004613"/>
    </source>
</evidence>
<dbReference type="AlphaFoldDB" id="A0A2C5Y1P8"/>
<reference evidence="13 14" key="1">
    <citation type="submission" date="2017-06" db="EMBL/GenBank/DDBJ databases">
        <title>Ant-infecting Ophiocordyceps genomes reveal a high diversity of potential behavioral manipulation genes and a possible major role for enterotoxins.</title>
        <authorList>
            <person name="De Bekker C."/>
            <person name="Evans H.C."/>
            <person name="Brachmann A."/>
            <person name="Hughes D.P."/>
        </authorList>
    </citation>
    <scope>NUCLEOTIDE SEQUENCE [LARGE SCALE GENOMIC DNA]</scope>
    <source>
        <strain evidence="13 14">Map64</strain>
    </source>
</reference>
<keyword evidence="5" id="KW-0964">Secreted</keyword>
<dbReference type="GO" id="GO:0005576">
    <property type="term" value="C:extracellular region"/>
    <property type="evidence" value="ECO:0007669"/>
    <property type="project" value="UniProtKB-SubCell"/>
</dbReference>
<dbReference type="InterPro" id="IPR011583">
    <property type="entry name" value="Chitinase_II/V-like_cat"/>
</dbReference>
<dbReference type="EMBL" id="NJET01000107">
    <property type="protein sequence ID" value="PHH61340.1"/>
    <property type="molecule type" value="Genomic_DNA"/>
</dbReference>
<dbReference type="PANTHER" id="PTHR11177:SF365">
    <property type="entry name" value="ENDOCHITINASE B"/>
    <property type="match status" value="1"/>
</dbReference>
<organism evidence="13 14">
    <name type="scientific">Ophiocordyceps australis</name>
    <dbReference type="NCBI Taxonomy" id="1399860"/>
    <lineage>
        <taxon>Eukaryota</taxon>
        <taxon>Fungi</taxon>
        <taxon>Dikarya</taxon>
        <taxon>Ascomycota</taxon>
        <taxon>Pezizomycotina</taxon>
        <taxon>Sordariomycetes</taxon>
        <taxon>Hypocreomycetidae</taxon>
        <taxon>Hypocreales</taxon>
        <taxon>Ophiocordycipitaceae</taxon>
        <taxon>Ophiocordyceps</taxon>
    </lineage>
</organism>
<dbReference type="SMART" id="SM00636">
    <property type="entry name" value="Glyco_18"/>
    <property type="match status" value="1"/>
</dbReference>
<dbReference type="PROSITE" id="PS01095">
    <property type="entry name" value="GH18_1"/>
    <property type="match status" value="1"/>
</dbReference>
<keyword evidence="9 11" id="KW-0326">Glycosidase</keyword>
<gene>
    <name evidence="13" type="ORF">CDD81_474</name>
</gene>
<comment type="catalytic activity">
    <reaction evidence="1">
        <text>Random endo-hydrolysis of N-acetyl-beta-D-glucosaminide (1-&gt;4)-beta-linkages in chitin and chitodextrins.</text>
        <dbReference type="EC" id="3.2.1.14"/>
    </reaction>
</comment>
<comment type="similarity">
    <text evidence="3">Belongs to the glycosyl hydrolase 18 family. Chitinase class V subfamily.</text>
</comment>
<dbReference type="GO" id="GO:0000272">
    <property type="term" value="P:polysaccharide catabolic process"/>
    <property type="evidence" value="ECO:0007669"/>
    <property type="project" value="UniProtKB-KW"/>
</dbReference>
<dbReference type="GO" id="GO:0006032">
    <property type="term" value="P:chitin catabolic process"/>
    <property type="evidence" value="ECO:0007669"/>
    <property type="project" value="UniProtKB-KW"/>
</dbReference>
<evidence type="ECO:0000256" key="10">
    <source>
        <dbReference type="ARBA" id="ARBA00023326"/>
    </source>
</evidence>